<dbReference type="AlphaFoldDB" id="A0AAN8JY36"/>
<evidence type="ECO:0000256" key="14">
    <source>
        <dbReference type="ARBA" id="ARBA00049255"/>
    </source>
</evidence>
<dbReference type="FunFam" id="3.30.70.380:FF:000002">
    <property type="entry name" value="phenylalanine--tRNA ligase, mitochondrial"/>
    <property type="match status" value="1"/>
</dbReference>
<comment type="similarity">
    <text evidence="2">Belongs to the class-II aminoacyl-tRNA synthetase family.</text>
</comment>
<comment type="subunit">
    <text evidence="3">Monomer.</text>
</comment>
<dbReference type="InterPro" id="IPR005121">
    <property type="entry name" value="Fdx_antiC-bd"/>
</dbReference>
<comment type="subcellular location">
    <subcellularLocation>
        <location evidence="1">Mitochondrion matrix</location>
    </subcellularLocation>
</comment>
<name>A0AAN8JY36_PATCE</name>
<keyword evidence="5" id="KW-0436">Ligase</keyword>
<comment type="catalytic activity">
    <reaction evidence="14">
        <text>tRNA(Phe) + L-phenylalanine + ATP = L-phenylalanyl-tRNA(Phe) + AMP + diphosphate + H(+)</text>
        <dbReference type="Rhea" id="RHEA:19413"/>
        <dbReference type="Rhea" id="RHEA-COMP:9668"/>
        <dbReference type="Rhea" id="RHEA-COMP:9699"/>
        <dbReference type="ChEBI" id="CHEBI:15378"/>
        <dbReference type="ChEBI" id="CHEBI:30616"/>
        <dbReference type="ChEBI" id="CHEBI:33019"/>
        <dbReference type="ChEBI" id="CHEBI:58095"/>
        <dbReference type="ChEBI" id="CHEBI:78442"/>
        <dbReference type="ChEBI" id="CHEBI:78531"/>
        <dbReference type="ChEBI" id="CHEBI:456215"/>
        <dbReference type="EC" id="6.1.1.20"/>
    </reaction>
</comment>
<keyword evidence="11" id="KW-0496">Mitochondrion</keyword>
<dbReference type="GO" id="GO:0005759">
    <property type="term" value="C:mitochondrial matrix"/>
    <property type="evidence" value="ECO:0007669"/>
    <property type="project" value="UniProtKB-SubCell"/>
</dbReference>
<dbReference type="Gene3D" id="3.30.930.10">
    <property type="entry name" value="Bira Bifunctional Protein, Domain 2"/>
    <property type="match status" value="1"/>
</dbReference>
<dbReference type="EMBL" id="JAZGQO010000006">
    <property type="protein sequence ID" value="KAK6185245.1"/>
    <property type="molecule type" value="Genomic_DNA"/>
</dbReference>
<feature type="domain" description="FDX-ACB" evidence="18">
    <location>
        <begin position="346"/>
        <end position="437"/>
    </location>
</feature>
<dbReference type="GO" id="GO:0005524">
    <property type="term" value="F:ATP binding"/>
    <property type="evidence" value="ECO:0007669"/>
    <property type="project" value="UniProtKB-KW"/>
</dbReference>
<evidence type="ECO:0000256" key="13">
    <source>
        <dbReference type="ARBA" id="ARBA00031194"/>
    </source>
</evidence>
<evidence type="ECO:0000256" key="8">
    <source>
        <dbReference type="ARBA" id="ARBA00022917"/>
    </source>
</evidence>
<proteinExistence type="inferred from homology"/>
<dbReference type="SUPFAM" id="SSF54991">
    <property type="entry name" value="Anticodon-binding domain of PheRS"/>
    <property type="match status" value="1"/>
</dbReference>
<dbReference type="FunFam" id="3.30.930.10:FF:000041">
    <property type="entry name" value="Phenylalanyl-tRNA synthetase 2, mitochondrial"/>
    <property type="match status" value="1"/>
</dbReference>
<dbReference type="EC" id="6.1.1.20" evidence="4"/>
<dbReference type="Proteomes" id="UP001347796">
    <property type="component" value="Unassembled WGS sequence"/>
</dbReference>
<sequence length="437" mass="50595">MILRKITFVLNEVKHLPTWCVYRQLSVKGKGASQFGDTIKVFHRNYPTDMFTNVTPSVLSKLGENLHKKQCNPLNLIRQRIADFFYKHYVTRAGNPIFSIYDNISPVVTLEQNFDSLLVPKDHVSRSLSDSYYINMEYMLRAHTSAHQSDLIKSGLDSFLVIGDVYRRDAIDSTHYPVFHQAEGVRLFNQFQLFSDVRDPTDLKLFENGVKTDDKQADLTFDATKLLEFSLKKTLQDLTVFLFGQDLEMKWVEAYFPFTHPSWELEIKYQGQWMEMLGCGIMEQKILKDAGAGDKVGWAFGLGLERLAMKLYSIPDIRLFWSNDIGFTSQFDVDDAATPVTYKPVSNFPHCINDISFWVPEGFQSNDFYDLVRTVGGDLIEQVNHTDDFIHPKTNRRSHCYRIMYRHMEKTLTQAEVNDLHQRISEMAKSTLGVEIR</sequence>
<evidence type="ECO:0000256" key="7">
    <source>
        <dbReference type="ARBA" id="ARBA00022840"/>
    </source>
</evidence>
<dbReference type="GO" id="GO:0006432">
    <property type="term" value="P:phenylalanyl-tRNA aminoacylation"/>
    <property type="evidence" value="ECO:0007669"/>
    <property type="project" value="InterPro"/>
</dbReference>
<dbReference type="Pfam" id="PF03147">
    <property type="entry name" value="FDX-ACB"/>
    <property type="match status" value="1"/>
</dbReference>
<dbReference type="InterPro" id="IPR002319">
    <property type="entry name" value="Phenylalanyl-tRNA_Synthase"/>
</dbReference>
<organism evidence="19 20">
    <name type="scientific">Patella caerulea</name>
    <name type="common">Rayed Mediterranean limpet</name>
    <dbReference type="NCBI Taxonomy" id="87958"/>
    <lineage>
        <taxon>Eukaryota</taxon>
        <taxon>Metazoa</taxon>
        <taxon>Spiralia</taxon>
        <taxon>Lophotrochozoa</taxon>
        <taxon>Mollusca</taxon>
        <taxon>Gastropoda</taxon>
        <taxon>Patellogastropoda</taxon>
        <taxon>Patelloidea</taxon>
        <taxon>Patellidae</taxon>
        <taxon>Patella</taxon>
    </lineage>
</organism>
<evidence type="ECO:0000256" key="15">
    <source>
        <dbReference type="ARBA" id="ARBA00060211"/>
    </source>
</evidence>
<evidence type="ECO:0000313" key="19">
    <source>
        <dbReference type="EMBL" id="KAK6185245.1"/>
    </source>
</evidence>
<dbReference type="GO" id="GO:0000049">
    <property type="term" value="F:tRNA binding"/>
    <property type="evidence" value="ECO:0007669"/>
    <property type="project" value="InterPro"/>
</dbReference>
<keyword evidence="20" id="KW-1185">Reference proteome</keyword>
<comment type="caution">
    <text evidence="19">The sequence shown here is derived from an EMBL/GenBank/DDBJ whole genome shotgun (WGS) entry which is preliminary data.</text>
</comment>
<dbReference type="PANTHER" id="PTHR11538">
    <property type="entry name" value="PHENYLALANYL-TRNA SYNTHETASE"/>
    <property type="match status" value="1"/>
</dbReference>
<comment type="function">
    <text evidence="15">Is responsible for the charging of tRNA(Phe) with phenylalanine in mitochondrial translation. To a lesser extent, also catalyzes direct attachment of m-Tyr (an oxidized version of Phe) to tRNA(Phe), thereby opening the way for delivery of the misacylated tRNA to the ribosome and incorporation of ROS-damaged amino acid into proteins.</text>
</comment>
<dbReference type="PROSITE" id="PS50862">
    <property type="entry name" value="AA_TRNA_LIGASE_II"/>
    <property type="match status" value="1"/>
</dbReference>
<evidence type="ECO:0000256" key="16">
    <source>
        <dbReference type="ARBA" id="ARBA00073229"/>
    </source>
</evidence>
<evidence type="ECO:0000259" key="18">
    <source>
        <dbReference type="PROSITE" id="PS51447"/>
    </source>
</evidence>
<evidence type="ECO:0000256" key="9">
    <source>
        <dbReference type="ARBA" id="ARBA00022946"/>
    </source>
</evidence>
<evidence type="ECO:0000256" key="5">
    <source>
        <dbReference type="ARBA" id="ARBA00022598"/>
    </source>
</evidence>
<reference evidence="19 20" key="1">
    <citation type="submission" date="2024-01" db="EMBL/GenBank/DDBJ databases">
        <title>The genome of the rayed Mediterranean limpet Patella caerulea (Linnaeus, 1758).</title>
        <authorList>
            <person name="Anh-Thu Weber A."/>
            <person name="Halstead-Nussloch G."/>
        </authorList>
    </citation>
    <scope>NUCLEOTIDE SEQUENCE [LARGE SCALE GENOMIC DNA]</scope>
    <source>
        <strain evidence="19">AATW-2023a</strain>
        <tissue evidence="19">Whole specimen</tissue>
    </source>
</reference>
<dbReference type="InterPro" id="IPR036690">
    <property type="entry name" value="Fdx_antiC-bd_sf"/>
</dbReference>
<dbReference type="PANTHER" id="PTHR11538:SF41">
    <property type="entry name" value="PHENYLALANINE--TRNA LIGASE, MITOCHONDRIAL"/>
    <property type="match status" value="1"/>
</dbReference>
<evidence type="ECO:0000256" key="6">
    <source>
        <dbReference type="ARBA" id="ARBA00022741"/>
    </source>
</evidence>
<evidence type="ECO:0000256" key="10">
    <source>
        <dbReference type="ARBA" id="ARBA00022990"/>
    </source>
</evidence>
<dbReference type="PROSITE" id="PS51447">
    <property type="entry name" value="FDX_ACB"/>
    <property type="match status" value="1"/>
</dbReference>
<gene>
    <name evidence="19" type="ORF">SNE40_007519</name>
</gene>
<dbReference type="InterPro" id="IPR045864">
    <property type="entry name" value="aa-tRNA-synth_II/BPL/LPL"/>
</dbReference>
<dbReference type="Gene3D" id="3.30.70.380">
    <property type="entry name" value="Ferrodoxin-fold anticodon-binding domain"/>
    <property type="match status" value="1"/>
</dbReference>
<keyword evidence="8" id="KW-0648">Protein biosynthesis</keyword>
<keyword evidence="6" id="KW-0547">Nucleotide-binding</keyword>
<dbReference type="Pfam" id="PF01409">
    <property type="entry name" value="tRNA-synt_2d"/>
    <property type="match status" value="2"/>
</dbReference>
<evidence type="ECO:0000256" key="11">
    <source>
        <dbReference type="ARBA" id="ARBA00023128"/>
    </source>
</evidence>
<dbReference type="CDD" id="cd00496">
    <property type="entry name" value="PheRS_alpha_core"/>
    <property type="match status" value="1"/>
</dbReference>
<evidence type="ECO:0000259" key="17">
    <source>
        <dbReference type="PROSITE" id="PS50862"/>
    </source>
</evidence>
<dbReference type="InterPro" id="IPR004530">
    <property type="entry name" value="Phe-tRNA-synth_IIc_mito"/>
</dbReference>
<keyword evidence="12" id="KW-0030">Aminoacyl-tRNA synthetase</keyword>
<dbReference type="SMART" id="SM00896">
    <property type="entry name" value="FDX-ACB"/>
    <property type="match status" value="1"/>
</dbReference>
<dbReference type="NCBIfam" id="TIGR00469">
    <property type="entry name" value="pheS_mito"/>
    <property type="match status" value="1"/>
</dbReference>
<keyword evidence="9" id="KW-0809">Transit peptide</keyword>
<keyword evidence="10" id="KW-0007">Acetylation</keyword>
<protein>
    <recommendedName>
        <fullName evidence="16">Phenylalanine--tRNA ligase, mitochondrial</fullName>
        <ecNumber evidence="4">6.1.1.20</ecNumber>
    </recommendedName>
    <alternativeName>
        <fullName evidence="13">Phenylalanyl-tRNA synthetase</fullName>
    </alternativeName>
</protein>
<feature type="domain" description="Aminoacyl-transfer RNA synthetases class-II family profile" evidence="17">
    <location>
        <begin position="77"/>
        <end position="339"/>
    </location>
</feature>
<dbReference type="SUPFAM" id="SSF55681">
    <property type="entry name" value="Class II aaRS and biotin synthetases"/>
    <property type="match status" value="1"/>
</dbReference>
<evidence type="ECO:0000256" key="3">
    <source>
        <dbReference type="ARBA" id="ARBA00011245"/>
    </source>
</evidence>
<keyword evidence="7" id="KW-0067">ATP-binding</keyword>
<evidence type="ECO:0000256" key="2">
    <source>
        <dbReference type="ARBA" id="ARBA00008226"/>
    </source>
</evidence>
<dbReference type="GO" id="GO:0004826">
    <property type="term" value="F:phenylalanine-tRNA ligase activity"/>
    <property type="evidence" value="ECO:0007669"/>
    <property type="project" value="UniProtKB-EC"/>
</dbReference>
<evidence type="ECO:0000256" key="4">
    <source>
        <dbReference type="ARBA" id="ARBA00012814"/>
    </source>
</evidence>
<dbReference type="InterPro" id="IPR006195">
    <property type="entry name" value="aa-tRNA-synth_II"/>
</dbReference>
<evidence type="ECO:0000256" key="1">
    <source>
        <dbReference type="ARBA" id="ARBA00004305"/>
    </source>
</evidence>
<evidence type="ECO:0000313" key="20">
    <source>
        <dbReference type="Proteomes" id="UP001347796"/>
    </source>
</evidence>
<evidence type="ECO:0000256" key="12">
    <source>
        <dbReference type="ARBA" id="ARBA00023146"/>
    </source>
</evidence>
<accession>A0AAN8JY36</accession>